<proteinExistence type="predicted"/>
<keyword evidence="1" id="KW-0472">Membrane</keyword>
<sequence length="178" mass="19715">MILTRNLEMTGTYLNYLWVALVVIVVFCLLIWWGWRNRKRRQSGVPAPADVPADLLEAEPEAAAEGMVIGTVSAEDYLERIAVHELGLRTTGRIEVHSQGAAVFRAGTRNFLISTTALTYVRTDRGVVGKFVEKDGAIILGWNLGDAEVETAFRPRRADEGQALLQALTRKTEGETTE</sequence>
<organism evidence="3 4">
    <name type="scientific">Nesterenkonia sedimenti</name>
    <dbReference type="NCBI Taxonomy" id="1463632"/>
    <lineage>
        <taxon>Bacteria</taxon>
        <taxon>Bacillati</taxon>
        <taxon>Actinomycetota</taxon>
        <taxon>Actinomycetes</taxon>
        <taxon>Micrococcales</taxon>
        <taxon>Micrococcaceae</taxon>
        <taxon>Nesterenkonia</taxon>
    </lineage>
</organism>
<evidence type="ECO:0000256" key="1">
    <source>
        <dbReference type="SAM" id="Phobius"/>
    </source>
</evidence>
<gene>
    <name evidence="3" type="ORF">HGQ17_09095</name>
</gene>
<evidence type="ECO:0000259" key="2">
    <source>
        <dbReference type="Pfam" id="PF25362"/>
    </source>
</evidence>
<dbReference type="RefSeq" id="WP_168887628.1">
    <property type="nucleotide sequence ID" value="NZ_JABAHY010000007.1"/>
</dbReference>
<feature type="transmembrane region" description="Helical" evidence="1">
    <location>
        <begin position="16"/>
        <end position="35"/>
    </location>
</feature>
<evidence type="ECO:0000313" key="3">
    <source>
        <dbReference type="EMBL" id="NLS10151.1"/>
    </source>
</evidence>
<dbReference type="EMBL" id="JABAHY010000007">
    <property type="protein sequence ID" value="NLS10151.1"/>
    <property type="molecule type" value="Genomic_DNA"/>
</dbReference>
<protein>
    <recommendedName>
        <fullName evidence="2">PH domain-containing protein</fullName>
    </recommendedName>
</protein>
<comment type="caution">
    <text evidence="3">The sequence shown here is derived from an EMBL/GenBank/DDBJ whole genome shotgun (WGS) entry which is preliminary data.</text>
</comment>
<dbReference type="Proteomes" id="UP000523139">
    <property type="component" value="Unassembled WGS sequence"/>
</dbReference>
<keyword evidence="1" id="KW-0812">Transmembrane</keyword>
<dbReference type="InterPro" id="IPR057446">
    <property type="entry name" value="PH_bac"/>
</dbReference>
<keyword evidence="1" id="KW-1133">Transmembrane helix</keyword>
<dbReference type="Pfam" id="PF25362">
    <property type="entry name" value="bPH_11"/>
    <property type="match status" value="1"/>
</dbReference>
<feature type="domain" description="PH" evidence="2">
    <location>
        <begin position="48"/>
        <end position="168"/>
    </location>
</feature>
<accession>A0A7X8YEB5</accession>
<evidence type="ECO:0000313" key="4">
    <source>
        <dbReference type="Proteomes" id="UP000523139"/>
    </source>
</evidence>
<name>A0A7X8YEB5_9MICC</name>
<reference evidence="3 4" key="1">
    <citation type="submission" date="2020-04" db="EMBL/GenBank/DDBJ databases">
        <title>Nesterenkonia sp. nov., isolated from marine sediment.</title>
        <authorList>
            <person name="Zhang G."/>
        </authorList>
    </citation>
    <scope>NUCLEOTIDE SEQUENCE [LARGE SCALE GENOMIC DNA]</scope>
    <source>
        <strain evidence="3 4">MY13</strain>
    </source>
</reference>
<keyword evidence="4" id="KW-1185">Reference proteome</keyword>
<dbReference type="AlphaFoldDB" id="A0A7X8YEB5"/>